<accession>A0A0F8Y822</accession>
<dbReference type="AlphaFoldDB" id="A0A0F8Y822"/>
<gene>
    <name evidence="1" type="ORF">LCGC14_2929940</name>
</gene>
<dbReference type="EMBL" id="LAZR01058459">
    <property type="protein sequence ID" value="KKK69845.1"/>
    <property type="molecule type" value="Genomic_DNA"/>
</dbReference>
<sequence length="78" mass="8837">MTQHIYTTYNHHGSEVKVRADLKGLHREHCLCFECHIFAPGSSDDCPIAAAIYSNCVKFNVVTPVWECPKFMQGPLRS</sequence>
<comment type="caution">
    <text evidence="1">The sequence shown here is derived from an EMBL/GenBank/DDBJ whole genome shotgun (WGS) entry which is preliminary data.</text>
</comment>
<evidence type="ECO:0000313" key="1">
    <source>
        <dbReference type="EMBL" id="KKK69845.1"/>
    </source>
</evidence>
<protein>
    <submittedName>
        <fullName evidence="1">Uncharacterized protein</fullName>
    </submittedName>
</protein>
<organism evidence="1">
    <name type="scientific">marine sediment metagenome</name>
    <dbReference type="NCBI Taxonomy" id="412755"/>
    <lineage>
        <taxon>unclassified sequences</taxon>
        <taxon>metagenomes</taxon>
        <taxon>ecological metagenomes</taxon>
    </lineage>
</organism>
<name>A0A0F8Y822_9ZZZZ</name>
<proteinExistence type="predicted"/>
<reference evidence="1" key="1">
    <citation type="journal article" date="2015" name="Nature">
        <title>Complex archaea that bridge the gap between prokaryotes and eukaryotes.</title>
        <authorList>
            <person name="Spang A."/>
            <person name="Saw J.H."/>
            <person name="Jorgensen S.L."/>
            <person name="Zaremba-Niedzwiedzka K."/>
            <person name="Martijn J."/>
            <person name="Lind A.E."/>
            <person name="van Eijk R."/>
            <person name="Schleper C."/>
            <person name="Guy L."/>
            <person name="Ettema T.J."/>
        </authorList>
    </citation>
    <scope>NUCLEOTIDE SEQUENCE</scope>
</reference>
<feature type="non-terminal residue" evidence="1">
    <location>
        <position position="78"/>
    </location>
</feature>